<reference evidence="1 2" key="1">
    <citation type="submission" date="2019-01" db="EMBL/GenBank/DDBJ databases">
        <title>A draft genome assembly of the solar-powered sea slug Elysia chlorotica.</title>
        <authorList>
            <person name="Cai H."/>
            <person name="Li Q."/>
            <person name="Fang X."/>
            <person name="Li J."/>
            <person name="Curtis N.E."/>
            <person name="Altenburger A."/>
            <person name="Shibata T."/>
            <person name="Feng M."/>
            <person name="Maeda T."/>
            <person name="Schwartz J.A."/>
            <person name="Shigenobu S."/>
            <person name="Lundholm N."/>
            <person name="Nishiyama T."/>
            <person name="Yang H."/>
            <person name="Hasebe M."/>
            <person name="Li S."/>
            <person name="Pierce S.K."/>
            <person name="Wang J."/>
        </authorList>
    </citation>
    <scope>NUCLEOTIDE SEQUENCE [LARGE SCALE GENOMIC DNA]</scope>
    <source>
        <strain evidence="1">EC2010</strain>
        <tissue evidence="1">Whole organism of an adult</tissue>
    </source>
</reference>
<organism evidence="1 2">
    <name type="scientific">Elysia chlorotica</name>
    <name type="common">Eastern emerald elysia</name>
    <name type="synonym">Sea slug</name>
    <dbReference type="NCBI Taxonomy" id="188477"/>
    <lineage>
        <taxon>Eukaryota</taxon>
        <taxon>Metazoa</taxon>
        <taxon>Spiralia</taxon>
        <taxon>Lophotrochozoa</taxon>
        <taxon>Mollusca</taxon>
        <taxon>Gastropoda</taxon>
        <taxon>Heterobranchia</taxon>
        <taxon>Euthyneura</taxon>
        <taxon>Panpulmonata</taxon>
        <taxon>Sacoglossa</taxon>
        <taxon>Placobranchoidea</taxon>
        <taxon>Plakobranchidae</taxon>
        <taxon>Elysia</taxon>
    </lineage>
</organism>
<evidence type="ECO:0000313" key="2">
    <source>
        <dbReference type="Proteomes" id="UP000271974"/>
    </source>
</evidence>
<gene>
    <name evidence="1" type="ORF">EGW08_000129</name>
</gene>
<evidence type="ECO:0000313" key="1">
    <source>
        <dbReference type="EMBL" id="RUS92105.1"/>
    </source>
</evidence>
<comment type="caution">
    <text evidence="1">The sequence shown here is derived from an EMBL/GenBank/DDBJ whole genome shotgun (WGS) entry which is preliminary data.</text>
</comment>
<accession>A0A3S1AH91</accession>
<keyword evidence="2" id="KW-1185">Reference proteome</keyword>
<name>A0A3S1AH91_ELYCH</name>
<dbReference type="Proteomes" id="UP000271974">
    <property type="component" value="Unassembled WGS sequence"/>
</dbReference>
<protein>
    <submittedName>
        <fullName evidence="1">Uncharacterized protein</fullName>
    </submittedName>
</protein>
<dbReference type="AlphaFoldDB" id="A0A3S1AH91"/>
<proteinExistence type="predicted"/>
<sequence length="101" mass="11783">MLLWINLLGQGSQVFNDHNAESLKRRKFHHYGIACYTRAQTPGFSITKKNPQQNPKQIKWKKDYECNKHYVVAKSSSWWQVYPNVGGCKTGLKTHMKQCIN</sequence>
<dbReference type="EMBL" id="RQTK01000002">
    <property type="protein sequence ID" value="RUS92105.1"/>
    <property type="molecule type" value="Genomic_DNA"/>
</dbReference>